<organism evidence="9 10">
    <name type="scientific">Phyllotreta striolata</name>
    <name type="common">Striped flea beetle</name>
    <name type="synonym">Crioceris striolata</name>
    <dbReference type="NCBI Taxonomy" id="444603"/>
    <lineage>
        <taxon>Eukaryota</taxon>
        <taxon>Metazoa</taxon>
        <taxon>Ecdysozoa</taxon>
        <taxon>Arthropoda</taxon>
        <taxon>Hexapoda</taxon>
        <taxon>Insecta</taxon>
        <taxon>Pterygota</taxon>
        <taxon>Neoptera</taxon>
        <taxon>Endopterygota</taxon>
        <taxon>Coleoptera</taxon>
        <taxon>Polyphaga</taxon>
        <taxon>Cucujiformia</taxon>
        <taxon>Chrysomeloidea</taxon>
        <taxon>Chrysomelidae</taxon>
        <taxon>Galerucinae</taxon>
        <taxon>Alticini</taxon>
        <taxon>Phyllotreta</taxon>
    </lineage>
</organism>
<evidence type="ECO:0000256" key="6">
    <source>
        <dbReference type="PIRNR" id="PIRNR001112"/>
    </source>
</evidence>
<dbReference type="PANTHER" id="PTHR21661:SF35">
    <property type="entry name" value="EPOXIDE HYDROLASE"/>
    <property type="match status" value="1"/>
</dbReference>
<comment type="function">
    <text evidence="6">Catalyzes juvenile hormone hydrolysis.</text>
</comment>
<dbReference type="EMBL" id="OU900094">
    <property type="protein sequence ID" value="CAG9854977.1"/>
    <property type="molecule type" value="Genomic_DNA"/>
</dbReference>
<dbReference type="OrthoDB" id="7130006at2759"/>
<dbReference type="InterPro" id="IPR000639">
    <property type="entry name" value="Epox_hydrolase-like"/>
</dbReference>
<dbReference type="GO" id="GO:0005789">
    <property type="term" value="C:endoplasmic reticulum membrane"/>
    <property type="evidence" value="ECO:0007669"/>
    <property type="project" value="UniProtKB-SubCell"/>
</dbReference>
<evidence type="ECO:0000256" key="1">
    <source>
        <dbReference type="ARBA" id="ARBA00000221"/>
    </source>
</evidence>
<dbReference type="PRINTS" id="PR00412">
    <property type="entry name" value="EPOXHYDRLASE"/>
</dbReference>
<comment type="catalytic activity">
    <reaction evidence="1 6">
        <text>1-(4-methoxyphenyl)-N-methyl-N-[(3-methyloxetan-3-yl)methyl]methanamine + H2O = 2-{[(4-methoxybenzyl)(methyl)amino]methyl}-2-methylpropane-1,3-diol</text>
        <dbReference type="Rhea" id="RHEA:55764"/>
        <dbReference type="ChEBI" id="CHEBI:15377"/>
        <dbReference type="ChEBI" id="CHEBI:139161"/>
        <dbReference type="ChEBI" id="CHEBI:139164"/>
        <dbReference type="EC" id="3.3.2.9"/>
    </reaction>
</comment>
<dbReference type="AlphaFoldDB" id="A0A9N9TJE6"/>
<dbReference type="GO" id="GO:0033961">
    <property type="term" value="F:cis-stilbene-oxide hydrolase activity"/>
    <property type="evidence" value="ECO:0007669"/>
    <property type="project" value="UniProtKB-UniRule"/>
</dbReference>
<evidence type="ECO:0000256" key="2">
    <source>
        <dbReference type="ARBA" id="ARBA00004111"/>
    </source>
</evidence>
<sequence length="460" mass="52173">MGTCGVVTAVLMAIFVGYSYVKIKPLLEFPEKPDLGEKWWKASKPGKVDTTIRPFKIQVSDQILDDLKYRLDKTMPFQRSLEGTAQHYGMNDKLIADIVDFWKTKYDWKQREKLLNKYPQFKTNIQGLDIHFIRVKPAKTAGVKVVPLLLLHGWPGSVREFYEAIPILSAPKKGQKFAFELIVPSLPGFGFSEAAEVPGLSIHEMAVVMKNLMGRLGFDKYYVQGGDWGGIIAHCMSVLFPEKIIAMHSNFCVANGVKSMLKLAAMSYFPSLAVEEKYQHLVFPRMEKMMDLNLELGYLHIQATKPDTIGVALRESPAGLAAYIIEKFTSWTDPKWKGLEDGGLTKKFKMEDILDNVMIYWVTRSMTTSLRVYAETFNKASYALMVDYMPTEVLAGCAAFTNEMIFFPESILKDKYPNLIHYTVIEGGHFAAFEEPQLYADDVVQFVNKVENMQQKPPTS</sequence>
<evidence type="ECO:0000313" key="9">
    <source>
        <dbReference type="EMBL" id="CAG9854977.1"/>
    </source>
</evidence>
<dbReference type="Proteomes" id="UP001153712">
    <property type="component" value="Chromosome 1"/>
</dbReference>
<comment type="similarity">
    <text evidence="3 6">Belongs to the peptidase S33 family.</text>
</comment>
<reference evidence="9" key="1">
    <citation type="submission" date="2022-01" db="EMBL/GenBank/DDBJ databases">
        <authorList>
            <person name="King R."/>
        </authorList>
    </citation>
    <scope>NUCLEOTIDE SEQUENCE</scope>
</reference>
<feature type="active site" description="Proton acceptor" evidence="7">
    <location>
        <position position="429"/>
    </location>
</feature>
<dbReference type="InterPro" id="IPR029058">
    <property type="entry name" value="AB_hydrolase_fold"/>
</dbReference>
<feature type="active site" description="Proton donor" evidence="7">
    <location>
        <position position="373"/>
    </location>
</feature>
<keyword evidence="5 6" id="KW-0378">Hydrolase</keyword>
<name>A0A9N9TJE6_PHYSR</name>
<evidence type="ECO:0000313" key="10">
    <source>
        <dbReference type="Proteomes" id="UP001153712"/>
    </source>
</evidence>
<proteinExistence type="inferred from homology"/>
<feature type="active site" description="Nucleophile" evidence="7">
    <location>
        <position position="227"/>
    </location>
</feature>
<feature type="domain" description="Epoxide hydrolase N-terminal" evidence="8">
    <location>
        <begin position="52"/>
        <end position="161"/>
    </location>
</feature>
<dbReference type="SUPFAM" id="SSF53474">
    <property type="entry name" value="alpha/beta-Hydrolases"/>
    <property type="match status" value="1"/>
</dbReference>
<gene>
    <name evidence="9" type="ORF">PHYEVI_LOCUS1437</name>
</gene>
<dbReference type="Gene3D" id="3.40.50.1820">
    <property type="entry name" value="alpha/beta hydrolase"/>
    <property type="match status" value="1"/>
</dbReference>
<dbReference type="PIRSF" id="PIRSF001112">
    <property type="entry name" value="Epoxide_hydrolase"/>
    <property type="match status" value="1"/>
</dbReference>
<comment type="subcellular location">
    <subcellularLocation>
        <location evidence="6">Endoplasmic reticulum membrane</location>
    </subcellularLocation>
    <subcellularLocation>
        <location evidence="2">Microsome membrane</location>
        <topology evidence="2">Single-pass membrane protein</topology>
    </subcellularLocation>
</comment>
<dbReference type="EC" id="3.3.2.9" evidence="6"/>
<keyword evidence="6" id="KW-0472">Membrane</keyword>
<evidence type="ECO:0000256" key="3">
    <source>
        <dbReference type="ARBA" id="ARBA00010088"/>
    </source>
</evidence>
<dbReference type="GO" id="GO:0097176">
    <property type="term" value="P:epoxide metabolic process"/>
    <property type="evidence" value="ECO:0007669"/>
    <property type="project" value="TreeGrafter"/>
</dbReference>
<dbReference type="InterPro" id="IPR010497">
    <property type="entry name" value="Epoxide_hydro_N"/>
</dbReference>
<keyword evidence="4 6" id="KW-0058">Aromatic hydrocarbons catabolism</keyword>
<comment type="catalytic activity">
    <reaction evidence="6">
        <text>cis-stilbene oxide + H2O = (1R,2R)-hydrobenzoin</text>
        <dbReference type="Rhea" id="RHEA:23900"/>
        <dbReference type="ChEBI" id="CHEBI:15377"/>
        <dbReference type="ChEBI" id="CHEBI:50004"/>
        <dbReference type="ChEBI" id="CHEBI:50014"/>
        <dbReference type="EC" id="3.3.2.9"/>
    </reaction>
</comment>
<evidence type="ECO:0000256" key="7">
    <source>
        <dbReference type="PIRSR" id="PIRSR001112-1"/>
    </source>
</evidence>
<evidence type="ECO:0000256" key="4">
    <source>
        <dbReference type="ARBA" id="ARBA00022797"/>
    </source>
</evidence>
<protein>
    <recommendedName>
        <fullName evidence="6">Epoxide hydrolase</fullName>
        <ecNumber evidence="6">3.3.2.9</ecNumber>
    </recommendedName>
</protein>
<evidence type="ECO:0000256" key="5">
    <source>
        <dbReference type="ARBA" id="ARBA00022801"/>
    </source>
</evidence>
<keyword evidence="10" id="KW-1185">Reference proteome</keyword>
<accession>A0A9N9TJE6</accession>
<evidence type="ECO:0000259" key="8">
    <source>
        <dbReference type="Pfam" id="PF06441"/>
    </source>
</evidence>
<dbReference type="Pfam" id="PF06441">
    <property type="entry name" value="EHN"/>
    <property type="match status" value="1"/>
</dbReference>
<keyword evidence="6" id="KW-0256">Endoplasmic reticulum</keyword>
<dbReference type="PANTHER" id="PTHR21661">
    <property type="entry name" value="EPOXIDE HYDROLASE 1-RELATED"/>
    <property type="match status" value="1"/>
</dbReference>
<dbReference type="InterPro" id="IPR016292">
    <property type="entry name" value="Epoxide_hydrolase"/>
</dbReference>